<name>A0A438CQ32_VITVI</name>
<evidence type="ECO:0000313" key="1">
    <source>
        <dbReference type="EMBL" id="RVW25312.1"/>
    </source>
</evidence>
<gene>
    <name evidence="1" type="ORF">CK203_117340</name>
</gene>
<evidence type="ECO:0000313" key="2">
    <source>
        <dbReference type="Proteomes" id="UP000288805"/>
    </source>
</evidence>
<protein>
    <submittedName>
        <fullName evidence="1">Uncharacterized protein</fullName>
    </submittedName>
</protein>
<sequence length="270" mass="31176">MPKWIRDSGGRLVKCDTPQRREFELSLNIMETTPEDQHSHQGRQDNLNEFRLMRDRMHPPRMSAPSSTPRDNVWRDFMSKNPEEAMDFLSYVADVSRGWDEPTKGEVVGSYDKKIGGVELKRIHEVQAVAEAPVQVKLCPNCKSYEHLVEECPAISAEREMFRDQANVVGQFRPNNNAPYGNTYNSSWRNHPNFSWKARATQYQQPDPPSQQSSSLEQAMTNLSKVVGDFVGKQEATNAQIYQRIDRMESMLNKRMDGMQNDMNQKFDNI</sequence>
<dbReference type="EMBL" id="QGNW01002104">
    <property type="protein sequence ID" value="RVW25312.1"/>
    <property type="molecule type" value="Genomic_DNA"/>
</dbReference>
<accession>A0A438CQ32</accession>
<dbReference type="AlphaFoldDB" id="A0A438CQ32"/>
<organism evidence="1 2">
    <name type="scientific">Vitis vinifera</name>
    <name type="common">Grape</name>
    <dbReference type="NCBI Taxonomy" id="29760"/>
    <lineage>
        <taxon>Eukaryota</taxon>
        <taxon>Viridiplantae</taxon>
        <taxon>Streptophyta</taxon>
        <taxon>Embryophyta</taxon>
        <taxon>Tracheophyta</taxon>
        <taxon>Spermatophyta</taxon>
        <taxon>Magnoliopsida</taxon>
        <taxon>eudicotyledons</taxon>
        <taxon>Gunneridae</taxon>
        <taxon>Pentapetalae</taxon>
        <taxon>rosids</taxon>
        <taxon>Vitales</taxon>
        <taxon>Vitaceae</taxon>
        <taxon>Viteae</taxon>
        <taxon>Vitis</taxon>
    </lineage>
</organism>
<reference evidence="1 2" key="1">
    <citation type="journal article" date="2018" name="PLoS Genet.">
        <title>Population sequencing reveals clonal diversity and ancestral inbreeding in the grapevine cultivar Chardonnay.</title>
        <authorList>
            <person name="Roach M.J."/>
            <person name="Johnson D.L."/>
            <person name="Bohlmann J."/>
            <person name="van Vuuren H.J."/>
            <person name="Jones S.J."/>
            <person name="Pretorius I.S."/>
            <person name="Schmidt S.A."/>
            <person name="Borneman A.R."/>
        </authorList>
    </citation>
    <scope>NUCLEOTIDE SEQUENCE [LARGE SCALE GENOMIC DNA]</scope>
    <source>
        <strain evidence="2">cv. Chardonnay</strain>
        <tissue evidence="1">Leaf</tissue>
    </source>
</reference>
<comment type="caution">
    <text evidence="1">The sequence shown here is derived from an EMBL/GenBank/DDBJ whole genome shotgun (WGS) entry which is preliminary data.</text>
</comment>
<dbReference type="Proteomes" id="UP000288805">
    <property type="component" value="Unassembled WGS sequence"/>
</dbReference>
<proteinExistence type="predicted"/>